<feature type="transmembrane region" description="Helical" evidence="2">
    <location>
        <begin position="52"/>
        <end position="71"/>
    </location>
</feature>
<reference evidence="3 4" key="1">
    <citation type="submission" date="2019-08" db="EMBL/GenBank/DDBJ databases">
        <title>Parahaliea maris sp. nov., isolated from the surface seawater.</title>
        <authorList>
            <person name="Liu Y."/>
        </authorList>
    </citation>
    <scope>NUCLEOTIDE SEQUENCE [LARGE SCALE GENOMIC DNA]</scope>
    <source>
        <strain evidence="3 4">HSLHS9</strain>
    </source>
</reference>
<organism evidence="3 4">
    <name type="scientific">Parahaliea maris</name>
    <dbReference type="NCBI Taxonomy" id="2716870"/>
    <lineage>
        <taxon>Bacteria</taxon>
        <taxon>Pseudomonadati</taxon>
        <taxon>Pseudomonadota</taxon>
        <taxon>Gammaproteobacteria</taxon>
        <taxon>Cellvibrionales</taxon>
        <taxon>Halieaceae</taxon>
        <taxon>Parahaliea</taxon>
    </lineage>
</organism>
<proteinExistence type="predicted"/>
<dbReference type="EMBL" id="VRZA01000007">
    <property type="protein sequence ID" value="TXS90707.1"/>
    <property type="molecule type" value="Genomic_DNA"/>
</dbReference>
<comment type="caution">
    <text evidence="3">The sequence shown here is derived from an EMBL/GenBank/DDBJ whole genome shotgun (WGS) entry which is preliminary data.</text>
</comment>
<protein>
    <submittedName>
        <fullName evidence="3">DUF3094 family protein</fullName>
    </submittedName>
</protein>
<evidence type="ECO:0000256" key="1">
    <source>
        <dbReference type="SAM" id="MobiDB-lite"/>
    </source>
</evidence>
<sequence>MAESQMPIPTPSPTPAEEDGPRLKAEDQAKVDAFLQRGVNSVERKPFRPFRLLLVLVAIVMGLSLFSQLLARWAGVY</sequence>
<dbReference type="Pfam" id="PF11293">
    <property type="entry name" value="DUF3094"/>
    <property type="match status" value="1"/>
</dbReference>
<dbReference type="InterPro" id="IPR021444">
    <property type="entry name" value="DUF3094"/>
</dbReference>
<keyword evidence="4" id="KW-1185">Reference proteome</keyword>
<accession>A0A5C8ZTC8</accession>
<evidence type="ECO:0000313" key="3">
    <source>
        <dbReference type="EMBL" id="TXS90707.1"/>
    </source>
</evidence>
<evidence type="ECO:0000313" key="4">
    <source>
        <dbReference type="Proteomes" id="UP000321039"/>
    </source>
</evidence>
<keyword evidence="2" id="KW-0472">Membrane</keyword>
<name>A0A5C8ZTC8_9GAMM</name>
<gene>
    <name evidence="3" type="ORF">FV139_17150</name>
</gene>
<keyword evidence="2" id="KW-1133">Transmembrane helix</keyword>
<keyword evidence="2" id="KW-0812">Transmembrane</keyword>
<dbReference type="Proteomes" id="UP000321039">
    <property type="component" value="Unassembled WGS sequence"/>
</dbReference>
<evidence type="ECO:0000256" key="2">
    <source>
        <dbReference type="SAM" id="Phobius"/>
    </source>
</evidence>
<dbReference type="AlphaFoldDB" id="A0A5C8ZTC8"/>
<feature type="region of interest" description="Disordered" evidence="1">
    <location>
        <begin position="1"/>
        <end position="23"/>
    </location>
</feature>